<evidence type="ECO:0000256" key="12">
    <source>
        <dbReference type="ARBA" id="ARBA00049535"/>
    </source>
</evidence>
<dbReference type="OrthoDB" id="413572at2759"/>
<feature type="region of interest" description="Disordered" evidence="13">
    <location>
        <begin position="104"/>
        <end position="138"/>
    </location>
</feature>
<evidence type="ECO:0000256" key="2">
    <source>
        <dbReference type="ARBA" id="ARBA00004996"/>
    </source>
</evidence>
<dbReference type="GO" id="GO:0016301">
    <property type="term" value="F:kinase activity"/>
    <property type="evidence" value="ECO:0007669"/>
    <property type="project" value="UniProtKB-KW"/>
</dbReference>
<keyword evidence="5" id="KW-0808">Transferase</keyword>
<name>D7FTL1_ECTSI</name>
<comment type="catalytic activity">
    <reaction evidence="12">
        <text>D-ribose 5-phosphate + ATP = 5-phospho-alpha-D-ribose 1-diphosphate + AMP + H(+)</text>
        <dbReference type="Rhea" id="RHEA:15609"/>
        <dbReference type="ChEBI" id="CHEBI:15378"/>
        <dbReference type="ChEBI" id="CHEBI:30616"/>
        <dbReference type="ChEBI" id="CHEBI:58017"/>
        <dbReference type="ChEBI" id="CHEBI:78346"/>
        <dbReference type="ChEBI" id="CHEBI:456215"/>
        <dbReference type="EC" id="2.7.6.1"/>
    </reaction>
</comment>
<evidence type="ECO:0000256" key="7">
    <source>
        <dbReference type="ARBA" id="ARBA00022727"/>
    </source>
</evidence>
<dbReference type="FunCoup" id="D7FTL1">
    <property type="interactions" value="159"/>
</dbReference>
<keyword evidence="7" id="KW-0545">Nucleotide biosynthesis</keyword>
<dbReference type="eggNOG" id="KOG1448">
    <property type="taxonomic scope" value="Eukaryota"/>
</dbReference>
<evidence type="ECO:0000256" key="9">
    <source>
        <dbReference type="ARBA" id="ARBA00022777"/>
    </source>
</evidence>
<dbReference type="EC" id="2.7.6.1" evidence="4"/>
<evidence type="ECO:0000256" key="3">
    <source>
        <dbReference type="ARBA" id="ARBA00006478"/>
    </source>
</evidence>
<feature type="domain" description="Ribose-phosphate pyrophosphokinase N-terminal" evidence="14">
    <location>
        <begin position="145"/>
        <end position="261"/>
    </location>
</feature>
<dbReference type="InterPro" id="IPR029099">
    <property type="entry name" value="Pribosyltran_N"/>
</dbReference>
<evidence type="ECO:0000256" key="11">
    <source>
        <dbReference type="ARBA" id="ARBA00022842"/>
    </source>
</evidence>
<dbReference type="InterPro" id="IPR029057">
    <property type="entry name" value="PRTase-like"/>
</dbReference>
<dbReference type="EMBL" id="FN648434">
    <property type="protein sequence ID" value="CBJ31402.1"/>
    <property type="molecule type" value="Genomic_DNA"/>
</dbReference>
<dbReference type="SMART" id="SM01400">
    <property type="entry name" value="Pribosyltran_N"/>
    <property type="match status" value="1"/>
</dbReference>
<dbReference type="Pfam" id="PF13793">
    <property type="entry name" value="Pribosyltran_N"/>
    <property type="match status" value="1"/>
</dbReference>
<evidence type="ECO:0000313" key="15">
    <source>
        <dbReference type="EMBL" id="CBJ31402.1"/>
    </source>
</evidence>
<comment type="similarity">
    <text evidence="3">Belongs to the ribose-phosphate pyrophosphokinase family.</text>
</comment>
<evidence type="ECO:0000256" key="8">
    <source>
        <dbReference type="ARBA" id="ARBA00022741"/>
    </source>
</evidence>
<keyword evidence="10" id="KW-0067">ATP-binding</keyword>
<dbReference type="GO" id="GO:0005737">
    <property type="term" value="C:cytoplasm"/>
    <property type="evidence" value="ECO:0007669"/>
    <property type="project" value="TreeGrafter"/>
</dbReference>
<dbReference type="FunFam" id="3.40.50.2020:FF:000037">
    <property type="entry name" value="Phosphoribosylpyrophosphate synthetase"/>
    <property type="match status" value="1"/>
</dbReference>
<comment type="cofactor">
    <cofactor evidence="1">
        <name>Mg(2+)</name>
        <dbReference type="ChEBI" id="CHEBI:18420"/>
    </cofactor>
</comment>
<dbReference type="GO" id="GO:0002189">
    <property type="term" value="C:ribose phosphate diphosphokinase complex"/>
    <property type="evidence" value="ECO:0007669"/>
    <property type="project" value="TreeGrafter"/>
</dbReference>
<dbReference type="GO" id="GO:0004749">
    <property type="term" value="F:ribose phosphate diphosphokinase activity"/>
    <property type="evidence" value="ECO:0007669"/>
    <property type="project" value="UniProtKB-EC"/>
</dbReference>
<dbReference type="Pfam" id="PF14572">
    <property type="entry name" value="Pribosyl_synth"/>
    <property type="match status" value="1"/>
</dbReference>
<evidence type="ECO:0000256" key="4">
    <source>
        <dbReference type="ARBA" id="ARBA00013247"/>
    </source>
</evidence>
<keyword evidence="6" id="KW-0479">Metal-binding</keyword>
<dbReference type="GO" id="GO:0006164">
    <property type="term" value="P:purine nucleotide biosynthetic process"/>
    <property type="evidence" value="ECO:0007669"/>
    <property type="project" value="TreeGrafter"/>
</dbReference>
<dbReference type="CDD" id="cd06223">
    <property type="entry name" value="PRTases_typeI"/>
    <property type="match status" value="1"/>
</dbReference>
<evidence type="ECO:0000256" key="13">
    <source>
        <dbReference type="SAM" id="MobiDB-lite"/>
    </source>
</evidence>
<dbReference type="PANTHER" id="PTHR10210">
    <property type="entry name" value="RIBOSE-PHOSPHATE DIPHOSPHOKINASE FAMILY MEMBER"/>
    <property type="match status" value="1"/>
</dbReference>
<dbReference type="Proteomes" id="UP000002630">
    <property type="component" value="Linkage Group LG16"/>
</dbReference>
<feature type="compositionally biased region" description="Basic and acidic residues" evidence="13">
    <location>
        <begin position="124"/>
        <end position="138"/>
    </location>
</feature>
<dbReference type="SUPFAM" id="SSF53271">
    <property type="entry name" value="PRTase-like"/>
    <property type="match status" value="1"/>
</dbReference>
<dbReference type="InterPro" id="IPR000836">
    <property type="entry name" value="PRTase_dom"/>
</dbReference>
<evidence type="ECO:0000256" key="6">
    <source>
        <dbReference type="ARBA" id="ARBA00022723"/>
    </source>
</evidence>
<dbReference type="STRING" id="2880.D7FTL1"/>
<dbReference type="AlphaFoldDB" id="D7FTL1"/>
<proteinExistence type="inferred from homology"/>
<gene>
    <name evidence="15" type="ORF">Esi_0252_0005</name>
</gene>
<protein>
    <recommendedName>
        <fullName evidence="4">ribose-phosphate diphosphokinase</fullName>
        <ecNumber evidence="4">2.7.6.1</ecNumber>
    </recommendedName>
</protein>
<dbReference type="InterPro" id="IPR005946">
    <property type="entry name" value="Rib-P_diPkinase"/>
</dbReference>
<keyword evidence="8" id="KW-0547">Nucleotide-binding</keyword>
<dbReference type="OMA" id="YFGWARQ"/>
<dbReference type="GO" id="GO:0005524">
    <property type="term" value="F:ATP binding"/>
    <property type="evidence" value="ECO:0007669"/>
    <property type="project" value="UniProtKB-KW"/>
</dbReference>
<accession>D7FTL1</accession>
<dbReference type="PANTHER" id="PTHR10210:SF32">
    <property type="entry name" value="RIBOSE-PHOSPHATE PYROPHOSPHOKINASE 2"/>
    <property type="match status" value="1"/>
</dbReference>
<dbReference type="InParanoid" id="D7FTL1"/>
<dbReference type="GO" id="GO:0006015">
    <property type="term" value="P:5-phosphoribose 1-diphosphate biosynthetic process"/>
    <property type="evidence" value="ECO:0007669"/>
    <property type="project" value="TreeGrafter"/>
</dbReference>
<comment type="pathway">
    <text evidence="2">Metabolic intermediate biosynthesis; 5-phospho-alpha-D-ribose 1-diphosphate biosynthesis; 5-phospho-alpha-D-ribose 1-diphosphate from D-ribose 5-phosphate (route I): step 1/1.</text>
</comment>
<evidence type="ECO:0000313" key="16">
    <source>
        <dbReference type="Proteomes" id="UP000002630"/>
    </source>
</evidence>
<organism evidence="15 16">
    <name type="scientific">Ectocarpus siliculosus</name>
    <name type="common">Brown alga</name>
    <name type="synonym">Conferva siliculosa</name>
    <dbReference type="NCBI Taxonomy" id="2880"/>
    <lineage>
        <taxon>Eukaryota</taxon>
        <taxon>Sar</taxon>
        <taxon>Stramenopiles</taxon>
        <taxon>Ochrophyta</taxon>
        <taxon>PX clade</taxon>
        <taxon>Phaeophyceae</taxon>
        <taxon>Ectocarpales</taxon>
        <taxon>Ectocarpaceae</taxon>
        <taxon>Ectocarpus</taxon>
    </lineage>
</organism>
<sequence length="461" mass="48897">MASAVVHAVSRVTFQARTTAAQWAPLAQAAAARGLACERTAAAGVERASASSRPFDASSSSSAAGGGFAAVAAAVLACCGALTATGEQEERGSGLVGCEAARGAAGEAPPMRREDSRSTMMPGVHREDSRSAMWPNRDRPKSGGMKIFSGNANPALAKDIAAYLGINLGRVKVDRFADGEVNVMVKENVRGKDVYIIQPTCMPVNENLVELLLMVSTMRRSSARRITAVIPYYGYARQDRKMTARVPISAADVARLMEAMGVDRVVAVDLHCGQIQGFFGPRVPVDNLDGGVIGVGYFGDTDLHNPVVVSPDAGGVYRAKKFREGLAHRYGLDAGLAMIIKQRAKANEVDRMDLVGSVKDSDVIIVDDMIDTAGTLCKAASVLKEYGARRVFAFASHGLFNGPANQRLADSELSEVVVLDTIPLSPDCANNPKIIQLSVAHLLAQAVYNIHHKKSISALFK</sequence>
<dbReference type="NCBIfam" id="TIGR01251">
    <property type="entry name" value="ribP_PPkin"/>
    <property type="match status" value="1"/>
</dbReference>
<keyword evidence="9" id="KW-0418">Kinase</keyword>
<evidence type="ECO:0000256" key="5">
    <source>
        <dbReference type="ARBA" id="ARBA00022679"/>
    </source>
</evidence>
<reference evidence="15 16" key="1">
    <citation type="journal article" date="2010" name="Nature">
        <title>The Ectocarpus genome and the independent evolution of multicellularity in brown algae.</title>
        <authorList>
            <person name="Cock J.M."/>
            <person name="Sterck L."/>
            <person name="Rouze P."/>
            <person name="Scornet D."/>
            <person name="Allen A.E."/>
            <person name="Amoutzias G."/>
            <person name="Anthouard V."/>
            <person name="Artiguenave F."/>
            <person name="Aury J.M."/>
            <person name="Badger J.H."/>
            <person name="Beszteri B."/>
            <person name="Billiau K."/>
            <person name="Bonnet E."/>
            <person name="Bothwell J.H."/>
            <person name="Bowler C."/>
            <person name="Boyen C."/>
            <person name="Brownlee C."/>
            <person name="Carrano C.J."/>
            <person name="Charrier B."/>
            <person name="Cho G.Y."/>
            <person name="Coelho S.M."/>
            <person name="Collen J."/>
            <person name="Corre E."/>
            <person name="Da Silva C."/>
            <person name="Delage L."/>
            <person name="Delaroque N."/>
            <person name="Dittami S.M."/>
            <person name="Doulbeau S."/>
            <person name="Elias M."/>
            <person name="Farnham G."/>
            <person name="Gachon C.M."/>
            <person name="Gschloessl B."/>
            <person name="Heesch S."/>
            <person name="Jabbari K."/>
            <person name="Jubin C."/>
            <person name="Kawai H."/>
            <person name="Kimura K."/>
            <person name="Kloareg B."/>
            <person name="Kupper F.C."/>
            <person name="Lang D."/>
            <person name="Le Bail A."/>
            <person name="Leblanc C."/>
            <person name="Lerouge P."/>
            <person name="Lohr M."/>
            <person name="Lopez P.J."/>
            <person name="Martens C."/>
            <person name="Maumus F."/>
            <person name="Michel G."/>
            <person name="Miranda-Saavedra D."/>
            <person name="Morales J."/>
            <person name="Moreau H."/>
            <person name="Motomura T."/>
            <person name="Nagasato C."/>
            <person name="Napoli C.A."/>
            <person name="Nelson D.R."/>
            <person name="Nyvall-Collen P."/>
            <person name="Peters A.F."/>
            <person name="Pommier C."/>
            <person name="Potin P."/>
            <person name="Poulain J."/>
            <person name="Quesneville H."/>
            <person name="Read B."/>
            <person name="Rensing S.A."/>
            <person name="Ritter A."/>
            <person name="Rousvoal S."/>
            <person name="Samanta M."/>
            <person name="Samson G."/>
            <person name="Schroeder D.C."/>
            <person name="Segurens B."/>
            <person name="Strittmatter M."/>
            <person name="Tonon T."/>
            <person name="Tregear J.W."/>
            <person name="Valentin K."/>
            <person name="von Dassow P."/>
            <person name="Yamagishi T."/>
            <person name="Van de Peer Y."/>
            <person name="Wincker P."/>
        </authorList>
    </citation>
    <scope>NUCLEOTIDE SEQUENCE [LARGE SCALE GENOMIC DNA]</scope>
    <source>
        <strain evidence="16">Ec32 / CCAP1310/4</strain>
    </source>
</reference>
<dbReference type="GO" id="GO:0000287">
    <property type="term" value="F:magnesium ion binding"/>
    <property type="evidence" value="ECO:0007669"/>
    <property type="project" value="InterPro"/>
</dbReference>
<evidence type="ECO:0000256" key="1">
    <source>
        <dbReference type="ARBA" id="ARBA00001946"/>
    </source>
</evidence>
<dbReference type="EMBL" id="FN649741">
    <property type="protein sequence ID" value="CBJ31402.1"/>
    <property type="molecule type" value="Genomic_DNA"/>
</dbReference>
<keyword evidence="11" id="KW-0460">Magnesium</keyword>
<evidence type="ECO:0000256" key="10">
    <source>
        <dbReference type="ARBA" id="ARBA00022840"/>
    </source>
</evidence>
<evidence type="ECO:0000259" key="14">
    <source>
        <dbReference type="Pfam" id="PF13793"/>
    </source>
</evidence>
<dbReference type="NCBIfam" id="NF002320">
    <property type="entry name" value="PRK01259.1"/>
    <property type="match status" value="1"/>
</dbReference>
<keyword evidence="16" id="KW-1185">Reference proteome</keyword>
<dbReference type="FunFam" id="3.40.50.2020:FF:000001">
    <property type="entry name" value="Ribose-phosphate pyrophosphokinase"/>
    <property type="match status" value="1"/>
</dbReference>
<dbReference type="Gene3D" id="3.40.50.2020">
    <property type="match status" value="2"/>
</dbReference>